<gene>
    <name evidence="1" type="ORF">BIFANG_02807</name>
</gene>
<dbReference type="CDD" id="cd02603">
    <property type="entry name" value="HAD_sEH-N_like"/>
    <property type="match status" value="1"/>
</dbReference>
<dbReference type="InterPro" id="IPR006439">
    <property type="entry name" value="HAD-SF_hydro_IA"/>
</dbReference>
<comment type="caution">
    <text evidence="1">The sequence shown here is derived from an EMBL/GenBank/DDBJ whole genome shotgun (WGS) entry which is preliminary data.</text>
</comment>
<proteinExistence type="predicted"/>
<dbReference type="Proteomes" id="UP000006408">
    <property type="component" value="Unassembled WGS sequence"/>
</dbReference>
<dbReference type="SUPFAM" id="SSF56784">
    <property type="entry name" value="HAD-like"/>
    <property type="match status" value="1"/>
</dbReference>
<reference evidence="1" key="1">
    <citation type="submission" date="2009-04" db="EMBL/GenBank/DDBJ databases">
        <authorList>
            <person name="Weinstock G."/>
            <person name="Sodergren E."/>
            <person name="Clifton S."/>
            <person name="Fulton L."/>
            <person name="Fulton B."/>
            <person name="Courtney L."/>
            <person name="Fronick C."/>
            <person name="Harrison M."/>
            <person name="Strong C."/>
            <person name="Farmer C."/>
            <person name="Delahaunty K."/>
            <person name="Markovic C."/>
            <person name="Hall O."/>
            <person name="Minx P."/>
            <person name="Tomlinson C."/>
            <person name="Mitreva M."/>
            <person name="Nelson J."/>
            <person name="Hou S."/>
            <person name="Wollam A."/>
            <person name="Pepin K.H."/>
            <person name="Johnson M."/>
            <person name="Bhonagiri V."/>
            <person name="Nash W.E."/>
            <person name="Warren W."/>
            <person name="Chinwalla A."/>
            <person name="Mardis E.R."/>
            <person name="Wilson R.K."/>
        </authorList>
    </citation>
    <scope>NUCLEOTIDE SEQUENCE [LARGE SCALE GENOMIC DNA]</scope>
    <source>
        <strain evidence="1">DSM 20098</strain>
    </source>
</reference>
<dbReference type="eggNOG" id="COG1011">
    <property type="taxonomic scope" value="Bacteria"/>
</dbReference>
<dbReference type="KEGG" id="bang:BBAG_0723"/>
<dbReference type="PATRIC" id="fig|518635.17.peg.750"/>
<evidence type="ECO:0000313" key="1">
    <source>
        <dbReference type="EMBL" id="EEP21447.1"/>
    </source>
</evidence>
<dbReference type="HOGENOM" id="CLU_045011_9_1_11"/>
<dbReference type="PANTHER" id="PTHR43611">
    <property type="entry name" value="ALPHA-D-GLUCOSE 1-PHOSPHATE PHOSPHATASE"/>
    <property type="match status" value="1"/>
</dbReference>
<dbReference type="InterPro" id="IPR036412">
    <property type="entry name" value="HAD-like_sf"/>
</dbReference>
<dbReference type="SFLD" id="SFLDG01129">
    <property type="entry name" value="C1.5:_HAD__Beta-PGM__Phosphata"/>
    <property type="match status" value="1"/>
</dbReference>
<evidence type="ECO:0000313" key="2">
    <source>
        <dbReference type="Proteomes" id="UP000006408"/>
    </source>
</evidence>
<keyword evidence="2" id="KW-1185">Reference proteome</keyword>
<accession>C4FER6</accession>
<dbReference type="STRING" id="1683.Bang102_005820"/>
<dbReference type="NCBIfam" id="TIGR01509">
    <property type="entry name" value="HAD-SF-IA-v3"/>
    <property type="match status" value="1"/>
</dbReference>
<dbReference type="PANTHER" id="PTHR43611:SF3">
    <property type="entry name" value="FLAVIN MONONUCLEOTIDE HYDROLASE 1, CHLOROPLATIC"/>
    <property type="match status" value="1"/>
</dbReference>
<dbReference type="GO" id="GO:0016787">
    <property type="term" value="F:hydrolase activity"/>
    <property type="evidence" value="ECO:0007669"/>
    <property type="project" value="UniProtKB-KW"/>
</dbReference>
<name>C4FER6_9BIFI</name>
<dbReference type="EMBL" id="ABYS02000004">
    <property type="protein sequence ID" value="EEP21447.1"/>
    <property type="molecule type" value="Genomic_DNA"/>
</dbReference>
<dbReference type="Pfam" id="PF00702">
    <property type="entry name" value="Hydrolase"/>
    <property type="match status" value="1"/>
</dbReference>
<dbReference type="SFLD" id="SFLDS00003">
    <property type="entry name" value="Haloacid_Dehalogenase"/>
    <property type="match status" value="1"/>
</dbReference>
<sequence length="211" mass="23719">MACASCLVTDVIFDFCGVVLDWQCRAALAGHYPPELVDRICADDDPCGFFDYEDRMDHGELLAQVLPDVEREQGKELADVFADYIARYNDALPRMIPGMEELLGDLRKAGYGVWGLTNWSCETFHFAFEKFPQLERLLNGTVVSGVEKKFKPNADFYELALHRFGLKPDACVFFDDTAKNVTGAQQVGIRAFRFSTAEQARRDLASVGVRL</sequence>
<keyword evidence="1" id="KW-0378">Hydrolase</keyword>
<dbReference type="InterPro" id="IPR023214">
    <property type="entry name" value="HAD_sf"/>
</dbReference>
<dbReference type="AlphaFoldDB" id="C4FER6"/>
<dbReference type="Gene3D" id="3.40.50.1000">
    <property type="entry name" value="HAD superfamily/HAD-like"/>
    <property type="match status" value="1"/>
</dbReference>
<dbReference type="RefSeq" id="WP_003826235.1">
    <property type="nucleotide sequence ID" value="NZ_AP012322.1"/>
</dbReference>
<organism evidence="1 2">
    <name type="scientific">Bifidobacterium angulatum DSM 20098 = JCM 7096</name>
    <dbReference type="NCBI Taxonomy" id="518635"/>
    <lineage>
        <taxon>Bacteria</taxon>
        <taxon>Bacillati</taxon>
        <taxon>Actinomycetota</taxon>
        <taxon>Actinomycetes</taxon>
        <taxon>Bifidobacteriales</taxon>
        <taxon>Bifidobacteriaceae</taxon>
        <taxon>Bifidobacterium</taxon>
    </lineage>
</organism>
<protein>
    <submittedName>
        <fullName evidence="1">HAD hydrolase, family IA, variant 3</fullName>
    </submittedName>
</protein>
<dbReference type="GeneID" id="42865062"/>